<keyword evidence="2" id="KW-1185">Reference proteome</keyword>
<sequence length="221" mass="25462">METSLKHYIGKEVKVEITGNTIFLGILIDIGLDILVIYDGKQYLYIPMLHVHSVKRYTDEEIKSADSEETIFNESETISYRKMLQHAKGRFVEIYVTGNKSIHGYITSVLNDYFVFYSPVYKTMCISLHHLKWLTPYNHELTPYMLNNEELPVKPSSIPLSRTFEEQLKKVEGNLVVFDLGDNPQKIGVVKSIANNIVQLITADGEMMFCKLMHIKTMHLP</sequence>
<evidence type="ECO:0000313" key="2">
    <source>
        <dbReference type="Proteomes" id="UP000809829"/>
    </source>
</evidence>
<accession>A0ABS2QUY7</accession>
<organism evidence="1 2">
    <name type="scientific">Priestia iocasae</name>
    <dbReference type="NCBI Taxonomy" id="2291674"/>
    <lineage>
        <taxon>Bacteria</taxon>
        <taxon>Bacillati</taxon>
        <taxon>Bacillota</taxon>
        <taxon>Bacilli</taxon>
        <taxon>Bacillales</taxon>
        <taxon>Bacillaceae</taxon>
        <taxon>Priestia</taxon>
    </lineage>
</organism>
<protein>
    <recommendedName>
        <fullName evidence="3">DUF2642 domain-containing protein</fullName>
    </recommendedName>
</protein>
<name>A0ABS2QUY7_9BACI</name>
<comment type="caution">
    <text evidence="1">The sequence shown here is derived from an EMBL/GenBank/DDBJ whole genome shotgun (WGS) entry which is preliminary data.</text>
</comment>
<evidence type="ECO:0000313" key="1">
    <source>
        <dbReference type="EMBL" id="MBM7703305.1"/>
    </source>
</evidence>
<proteinExistence type="predicted"/>
<evidence type="ECO:0008006" key="3">
    <source>
        <dbReference type="Google" id="ProtNLM"/>
    </source>
</evidence>
<dbReference type="Proteomes" id="UP000809829">
    <property type="component" value="Unassembled WGS sequence"/>
</dbReference>
<gene>
    <name evidence="1" type="ORF">JOC83_002152</name>
</gene>
<dbReference type="RefSeq" id="WP_205186947.1">
    <property type="nucleotide sequence ID" value="NZ_JAFBFC010000003.1"/>
</dbReference>
<dbReference type="EMBL" id="JAFBFC010000003">
    <property type="protein sequence ID" value="MBM7703305.1"/>
    <property type="molecule type" value="Genomic_DNA"/>
</dbReference>
<reference evidence="1 2" key="1">
    <citation type="submission" date="2021-01" db="EMBL/GenBank/DDBJ databases">
        <title>Genomic Encyclopedia of Type Strains, Phase IV (KMG-IV): sequencing the most valuable type-strain genomes for metagenomic binning, comparative biology and taxonomic classification.</title>
        <authorList>
            <person name="Goeker M."/>
        </authorList>
    </citation>
    <scope>NUCLEOTIDE SEQUENCE [LARGE SCALE GENOMIC DNA]</scope>
    <source>
        <strain evidence="1 2">DSM 104297</strain>
    </source>
</reference>